<comment type="caution">
    <text evidence="1">The sequence shown here is derived from an EMBL/GenBank/DDBJ whole genome shotgun (WGS) entry which is preliminary data.</text>
</comment>
<evidence type="ECO:0000313" key="1">
    <source>
        <dbReference type="EMBL" id="KAI3815318.1"/>
    </source>
</evidence>
<dbReference type="Proteomes" id="UP001056120">
    <property type="component" value="Linkage Group LG05"/>
</dbReference>
<proteinExistence type="predicted"/>
<organism evidence="1 2">
    <name type="scientific">Smallanthus sonchifolius</name>
    <dbReference type="NCBI Taxonomy" id="185202"/>
    <lineage>
        <taxon>Eukaryota</taxon>
        <taxon>Viridiplantae</taxon>
        <taxon>Streptophyta</taxon>
        <taxon>Embryophyta</taxon>
        <taxon>Tracheophyta</taxon>
        <taxon>Spermatophyta</taxon>
        <taxon>Magnoliopsida</taxon>
        <taxon>eudicotyledons</taxon>
        <taxon>Gunneridae</taxon>
        <taxon>Pentapetalae</taxon>
        <taxon>asterids</taxon>
        <taxon>campanulids</taxon>
        <taxon>Asterales</taxon>
        <taxon>Asteraceae</taxon>
        <taxon>Asteroideae</taxon>
        <taxon>Heliantheae alliance</taxon>
        <taxon>Millerieae</taxon>
        <taxon>Smallanthus</taxon>
    </lineage>
</organism>
<reference evidence="2" key="1">
    <citation type="journal article" date="2022" name="Mol. Ecol. Resour.">
        <title>The genomes of chicory, endive, great burdock and yacon provide insights into Asteraceae palaeo-polyploidization history and plant inulin production.</title>
        <authorList>
            <person name="Fan W."/>
            <person name="Wang S."/>
            <person name="Wang H."/>
            <person name="Wang A."/>
            <person name="Jiang F."/>
            <person name="Liu H."/>
            <person name="Zhao H."/>
            <person name="Xu D."/>
            <person name="Zhang Y."/>
        </authorList>
    </citation>
    <scope>NUCLEOTIDE SEQUENCE [LARGE SCALE GENOMIC DNA]</scope>
    <source>
        <strain evidence="2">cv. Yunnan</strain>
    </source>
</reference>
<keyword evidence="2" id="KW-1185">Reference proteome</keyword>
<name>A0ACB9J4C2_9ASTR</name>
<evidence type="ECO:0000313" key="2">
    <source>
        <dbReference type="Proteomes" id="UP001056120"/>
    </source>
</evidence>
<dbReference type="EMBL" id="CM042022">
    <property type="protein sequence ID" value="KAI3815318.1"/>
    <property type="molecule type" value="Genomic_DNA"/>
</dbReference>
<gene>
    <name evidence="1" type="ORF">L1987_14981</name>
</gene>
<accession>A0ACB9J4C2</accession>
<reference evidence="1 2" key="2">
    <citation type="journal article" date="2022" name="Mol. Ecol. Resour.">
        <title>The genomes of chicory, endive, great burdock and yacon provide insights into Asteraceae paleo-polyploidization history and plant inulin production.</title>
        <authorList>
            <person name="Fan W."/>
            <person name="Wang S."/>
            <person name="Wang H."/>
            <person name="Wang A."/>
            <person name="Jiang F."/>
            <person name="Liu H."/>
            <person name="Zhao H."/>
            <person name="Xu D."/>
            <person name="Zhang Y."/>
        </authorList>
    </citation>
    <scope>NUCLEOTIDE SEQUENCE [LARGE SCALE GENOMIC DNA]</scope>
    <source>
        <strain evidence="2">cv. Yunnan</strain>
        <tissue evidence="1">Leaves</tissue>
    </source>
</reference>
<sequence>MHLLALQHQSSSGGSVPGDVGSVVAEGMAFATGNVVAHRAMDAVMGPCTFRHETVAPAPDVAISSGYDACGIHSKAFQYCINNSGNDINKCLFYMDMLSACRRSSGLAA</sequence>
<protein>
    <submittedName>
        <fullName evidence="1">Uncharacterized protein</fullName>
    </submittedName>
</protein>